<proteinExistence type="predicted"/>
<evidence type="ECO:0000313" key="3">
    <source>
        <dbReference type="EMBL" id="GGG99934.1"/>
    </source>
</evidence>
<dbReference type="PANTHER" id="PTHR36919:SF3">
    <property type="entry name" value="BLL5882 PROTEIN"/>
    <property type="match status" value="1"/>
</dbReference>
<feature type="domain" description="DUF2147" evidence="2">
    <location>
        <begin position="24"/>
        <end position="139"/>
    </location>
</feature>
<keyword evidence="4" id="KW-1185">Reference proteome</keyword>
<comment type="caution">
    <text evidence="3">The sequence shown here is derived from an EMBL/GenBank/DDBJ whole genome shotgun (WGS) entry which is preliminary data.</text>
</comment>
<feature type="chain" id="PRO_5038125586" description="DUF2147 domain-containing protein" evidence="1">
    <location>
        <begin position="20"/>
        <end position="143"/>
    </location>
</feature>
<reference evidence="3" key="2">
    <citation type="submission" date="2020-09" db="EMBL/GenBank/DDBJ databases">
        <authorList>
            <person name="Sun Q."/>
            <person name="Zhou Y."/>
        </authorList>
    </citation>
    <scope>NUCLEOTIDE SEQUENCE</scope>
    <source>
        <strain evidence="3">CGMCC 1.15763</strain>
    </source>
</reference>
<reference evidence="3" key="1">
    <citation type="journal article" date="2014" name="Int. J. Syst. Evol. Microbiol.">
        <title>Complete genome sequence of Corynebacterium casei LMG S-19264T (=DSM 44701T), isolated from a smear-ripened cheese.</title>
        <authorList>
            <consortium name="US DOE Joint Genome Institute (JGI-PGF)"/>
            <person name="Walter F."/>
            <person name="Albersmeier A."/>
            <person name="Kalinowski J."/>
            <person name="Ruckert C."/>
        </authorList>
    </citation>
    <scope>NUCLEOTIDE SEQUENCE</scope>
    <source>
        <strain evidence="3">CGMCC 1.15763</strain>
    </source>
</reference>
<name>A0A917I0L5_9FLAO</name>
<dbReference type="InterPro" id="IPR019223">
    <property type="entry name" value="DUF2147"/>
</dbReference>
<evidence type="ECO:0000259" key="2">
    <source>
        <dbReference type="Pfam" id="PF09917"/>
    </source>
</evidence>
<keyword evidence="1" id="KW-0732">Signal</keyword>
<evidence type="ECO:0000256" key="1">
    <source>
        <dbReference type="SAM" id="SignalP"/>
    </source>
</evidence>
<dbReference type="RefSeq" id="WP_188598991.1">
    <property type="nucleotide sequence ID" value="NZ_BMJW01000002.1"/>
</dbReference>
<dbReference type="AlphaFoldDB" id="A0A917I0L5"/>
<protein>
    <recommendedName>
        <fullName evidence="2">DUF2147 domain-containing protein</fullName>
    </recommendedName>
</protein>
<accession>A0A917I0L5</accession>
<dbReference type="Proteomes" id="UP000633278">
    <property type="component" value="Unassembled WGS sequence"/>
</dbReference>
<sequence>MKAKTLYILLFFYCFTASSQSIIGKWESVNEETKKVESVIEIYEKSGKYFGKIIEIKDPKKKDALCKLCDGALKNKPILGLVIINGLEKRKNEWTGGTVLDPKNGKKYKCTISLEDKGIMKLRGYIGFSLFGRTAYWNRVNTK</sequence>
<gene>
    <name evidence="3" type="ORF">GCM10011416_18000</name>
</gene>
<feature type="signal peptide" evidence="1">
    <location>
        <begin position="1"/>
        <end position="19"/>
    </location>
</feature>
<evidence type="ECO:0000313" key="4">
    <source>
        <dbReference type="Proteomes" id="UP000633278"/>
    </source>
</evidence>
<dbReference type="Gene3D" id="2.40.128.520">
    <property type="match status" value="1"/>
</dbReference>
<dbReference type="EMBL" id="BMJW01000002">
    <property type="protein sequence ID" value="GGG99934.1"/>
    <property type="molecule type" value="Genomic_DNA"/>
</dbReference>
<dbReference type="PANTHER" id="PTHR36919">
    <property type="entry name" value="BLR1215 PROTEIN"/>
    <property type="match status" value="1"/>
</dbReference>
<dbReference type="Pfam" id="PF09917">
    <property type="entry name" value="DUF2147"/>
    <property type="match status" value="1"/>
</dbReference>
<organism evidence="3 4">
    <name type="scientific">Polaribacter pacificus</name>
    <dbReference type="NCBI Taxonomy" id="1775173"/>
    <lineage>
        <taxon>Bacteria</taxon>
        <taxon>Pseudomonadati</taxon>
        <taxon>Bacteroidota</taxon>
        <taxon>Flavobacteriia</taxon>
        <taxon>Flavobacteriales</taxon>
        <taxon>Flavobacteriaceae</taxon>
    </lineage>
</organism>